<evidence type="ECO:0000313" key="3">
    <source>
        <dbReference type="Proteomes" id="UP000799750"/>
    </source>
</evidence>
<sequence>MQPTTFLLSILALLTTAWTTPVPEASIESNAVPQSLEARSDHQANFYSSQGCSAGYITTISDFGCGGTCHTFNQGVEAVYLQYGGAGDKPTADCFTSFDCSGSANTHNGIQKGYSSGCTNEHSIVHSCYLYDGC</sequence>
<keyword evidence="3" id="KW-1185">Reference proteome</keyword>
<name>A0A6A6QK76_9PEZI</name>
<reference evidence="2" key="1">
    <citation type="journal article" date="2020" name="Stud. Mycol.">
        <title>101 Dothideomycetes genomes: a test case for predicting lifestyles and emergence of pathogens.</title>
        <authorList>
            <person name="Haridas S."/>
            <person name="Albert R."/>
            <person name="Binder M."/>
            <person name="Bloem J."/>
            <person name="Labutti K."/>
            <person name="Salamov A."/>
            <person name="Andreopoulos B."/>
            <person name="Baker S."/>
            <person name="Barry K."/>
            <person name="Bills G."/>
            <person name="Bluhm B."/>
            <person name="Cannon C."/>
            <person name="Castanera R."/>
            <person name="Culley D."/>
            <person name="Daum C."/>
            <person name="Ezra D."/>
            <person name="Gonzalez J."/>
            <person name="Henrissat B."/>
            <person name="Kuo A."/>
            <person name="Liang C."/>
            <person name="Lipzen A."/>
            <person name="Lutzoni F."/>
            <person name="Magnuson J."/>
            <person name="Mondo S."/>
            <person name="Nolan M."/>
            <person name="Ohm R."/>
            <person name="Pangilinan J."/>
            <person name="Park H.-J."/>
            <person name="Ramirez L."/>
            <person name="Alfaro M."/>
            <person name="Sun H."/>
            <person name="Tritt A."/>
            <person name="Yoshinaga Y."/>
            <person name="Zwiers L.-H."/>
            <person name="Turgeon B."/>
            <person name="Goodwin S."/>
            <person name="Spatafora J."/>
            <person name="Crous P."/>
            <person name="Grigoriev I."/>
        </authorList>
    </citation>
    <scope>NUCLEOTIDE SEQUENCE</scope>
    <source>
        <strain evidence="2">CBS 269.34</strain>
    </source>
</reference>
<evidence type="ECO:0000256" key="1">
    <source>
        <dbReference type="SAM" id="SignalP"/>
    </source>
</evidence>
<evidence type="ECO:0000313" key="2">
    <source>
        <dbReference type="EMBL" id="KAF2492858.1"/>
    </source>
</evidence>
<dbReference type="Proteomes" id="UP000799750">
    <property type="component" value="Unassembled WGS sequence"/>
</dbReference>
<keyword evidence="1" id="KW-0732">Signal</keyword>
<gene>
    <name evidence="2" type="ORF">BU16DRAFT_564167</name>
</gene>
<feature type="chain" id="PRO_5025667394" evidence="1">
    <location>
        <begin position="20"/>
        <end position="134"/>
    </location>
</feature>
<dbReference type="AlphaFoldDB" id="A0A6A6QK76"/>
<protein>
    <submittedName>
        <fullName evidence="2">Uncharacterized protein</fullName>
    </submittedName>
</protein>
<proteinExistence type="predicted"/>
<organism evidence="2 3">
    <name type="scientific">Lophium mytilinum</name>
    <dbReference type="NCBI Taxonomy" id="390894"/>
    <lineage>
        <taxon>Eukaryota</taxon>
        <taxon>Fungi</taxon>
        <taxon>Dikarya</taxon>
        <taxon>Ascomycota</taxon>
        <taxon>Pezizomycotina</taxon>
        <taxon>Dothideomycetes</taxon>
        <taxon>Pleosporomycetidae</taxon>
        <taxon>Mytilinidiales</taxon>
        <taxon>Mytilinidiaceae</taxon>
        <taxon>Lophium</taxon>
    </lineage>
</organism>
<dbReference type="EMBL" id="MU004193">
    <property type="protein sequence ID" value="KAF2492858.1"/>
    <property type="molecule type" value="Genomic_DNA"/>
</dbReference>
<dbReference type="OrthoDB" id="5408598at2759"/>
<feature type="signal peptide" evidence="1">
    <location>
        <begin position="1"/>
        <end position="19"/>
    </location>
</feature>
<accession>A0A6A6QK76</accession>